<dbReference type="InParanoid" id="D6TDH1"/>
<evidence type="ECO:0000313" key="2">
    <source>
        <dbReference type="Proteomes" id="UP000004508"/>
    </source>
</evidence>
<proteinExistence type="predicted"/>
<dbReference type="STRING" id="485913.Krac_9748"/>
<protein>
    <submittedName>
        <fullName evidence="1">Uncharacterized protein</fullName>
    </submittedName>
</protein>
<name>D6TDH1_KTERA</name>
<accession>D6TDH1</accession>
<gene>
    <name evidence="1" type="ORF">Krac_9748</name>
</gene>
<dbReference type="EMBL" id="ADVG01000001">
    <property type="protein sequence ID" value="EFH88316.1"/>
    <property type="molecule type" value="Genomic_DNA"/>
</dbReference>
<reference evidence="1 2" key="1">
    <citation type="journal article" date="2011" name="Stand. Genomic Sci.">
        <title>Non-contiguous finished genome sequence and contextual data of the filamentous soil bacterium Ktedonobacter racemifer type strain (SOSP1-21).</title>
        <authorList>
            <person name="Chang Y.J."/>
            <person name="Land M."/>
            <person name="Hauser L."/>
            <person name="Chertkov O."/>
            <person name="Del Rio T.G."/>
            <person name="Nolan M."/>
            <person name="Copeland A."/>
            <person name="Tice H."/>
            <person name="Cheng J.F."/>
            <person name="Lucas S."/>
            <person name="Han C."/>
            <person name="Goodwin L."/>
            <person name="Pitluck S."/>
            <person name="Ivanova N."/>
            <person name="Ovchinikova G."/>
            <person name="Pati A."/>
            <person name="Chen A."/>
            <person name="Palaniappan K."/>
            <person name="Mavromatis K."/>
            <person name="Liolios K."/>
            <person name="Brettin T."/>
            <person name="Fiebig A."/>
            <person name="Rohde M."/>
            <person name="Abt B."/>
            <person name="Goker M."/>
            <person name="Detter J.C."/>
            <person name="Woyke T."/>
            <person name="Bristow J."/>
            <person name="Eisen J.A."/>
            <person name="Markowitz V."/>
            <person name="Hugenholtz P."/>
            <person name="Kyrpides N.C."/>
            <person name="Klenk H.P."/>
            <person name="Lapidus A."/>
        </authorList>
    </citation>
    <scope>NUCLEOTIDE SEQUENCE [LARGE SCALE GENOMIC DNA]</scope>
    <source>
        <strain evidence="2">DSM 44963</strain>
    </source>
</reference>
<sequence>MNHSVWRKLLGSVILSPCIVWLLLVGSATPASASSIQKTIFTIPAFSHSKTTDTYRNFLRCDYDNSSGKMNCYDTEATEETRLTTIPTIRGAKVLVHSHQRW</sequence>
<organism evidence="1 2">
    <name type="scientific">Ktedonobacter racemifer DSM 44963</name>
    <dbReference type="NCBI Taxonomy" id="485913"/>
    <lineage>
        <taxon>Bacteria</taxon>
        <taxon>Bacillati</taxon>
        <taxon>Chloroflexota</taxon>
        <taxon>Ktedonobacteria</taxon>
        <taxon>Ktedonobacterales</taxon>
        <taxon>Ktedonobacteraceae</taxon>
        <taxon>Ktedonobacter</taxon>
    </lineage>
</organism>
<keyword evidence="2" id="KW-1185">Reference proteome</keyword>
<evidence type="ECO:0000313" key="1">
    <source>
        <dbReference type="EMBL" id="EFH88316.1"/>
    </source>
</evidence>
<comment type="caution">
    <text evidence="1">The sequence shown here is derived from an EMBL/GenBank/DDBJ whole genome shotgun (WGS) entry which is preliminary data.</text>
</comment>
<dbReference type="AlphaFoldDB" id="D6TDH1"/>
<dbReference type="Proteomes" id="UP000004508">
    <property type="component" value="Unassembled WGS sequence"/>
</dbReference>